<accession>A0ACB9JCA6</accession>
<name>A0ACB9JCA6_9ASTR</name>
<dbReference type="EMBL" id="CM042021">
    <property type="protein sequence ID" value="KAI3817787.1"/>
    <property type="molecule type" value="Genomic_DNA"/>
</dbReference>
<keyword evidence="2" id="KW-1185">Reference proteome</keyword>
<comment type="caution">
    <text evidence="1">The sequence shown here is derived from an EMBL/GenBank/DDBJ whole genome shotgun (WGS) entry which is preliminary data.</text>
</comment>
<gene>
    <name evidence="1" type="ORF">L1987_11585</name>
</gene>
<reference evidence="1 2" key="2">
    <citation type="journal article" date="2022" name="Mol. Ecol. Resour.">
        <title>The genomes of chicory, endive, great burdock and yacon provide insights into Asteraceae paleo-polyploidization history and plant inulin production.</title>
        <authorList>
            <person name="Fan W."/>
            <person name="Wang S."/>
            <person name="Wang H."/>
            <person name="Wang A."/>
            <person name="Jiang F."/>
            <person name="Liu H."/>
            <person name="Zhao H."/>
            <person name="Xu D."/>
            <person name="Zhang Y."/>
        </authorList>
    </citation>
    <scope>NUCLEOTIDE SEQUENCE [LARGE SCALE GENOMIC DNA]</scope>
    <source>
        <strain evidence="2">cv. Yunnan</strain>
        <tissue evidence="1">Leaves</tissue>
    </source>
</reference>
<protein>
    <submittedName>
        <fullName evidence="1">Uncharacterized protein</fullName>
    </submittedName>
</protein>
<reference evidence="2" key="1">
    <citation type="journal article" date="2022" name="Mol. Ecol. Resour.">
        <title>The genomes of chicory, endive, great burdock and yacon provide insights into Asteraceae palaeo-polyploidization history and plant inulin production.</title>
        <authorList>
            <person name="Fan W."/>
            <person name="Wang S."/>
            <person name="Wang H."/>
            <person name="Wang A."/>
            <person name="Jiang F."/>
            <person name="Liu H."/>
            <person name="Zhao H."/>
            <person name="Xu D."/>
            <person name="Zhang Y."/>
        </authorList>
    </citation>
    <scope>NUCLEOTIDE SEQUENCE [LARGE SCALE GENOMIC DNA]</scope>
    <source>
        <strain evidence="2">cv. Yunnan</strain>
    </source>
</reference>
<sequence length="75" mass="8176">MKDSYSFTRDNATPISNTADNMGKTPCVDLKHNLEDVHDLDESSSLSSTKPRTSDNKHGGNGESSTKPLIPKVEK</sequence>
<evidence type="ECO:0000313" key="2">
    <source>
        <dbReference type="Proteomes" id="UP001056120"/>
    </source>
</evidence>
<proteinExistence type="predicted"/>
<organism evidence="1 2">
    <name type="scientific">Smallanthus sonchifolius</name>
    <dbReference type="NCBI Taxonomy" id="185202"/>
    <lineage>
        <taxon>Eukaryota</taxon>
        <taxon>Viridiplantae</taxon>
        <taxon>Streptophyta</taxon>
        <taxon>Embryophyta</taxon>
        <taxon>Tracheophyta</taxon>
        <taxon>Spermatophyta</taxon>
        <taxon>Magnoliopsida</taxon>
        <taxon>eudicotyledons</taxon>
        <taxon>Gunneridae</taxon>
        <taxon>Pentapetalae</taxon>
        <taxon>asterids</taxon>
        <taxon>campanulids</taxon>
        <taxon>Asterales</taxon>
        <taxon>Asteraceae</taxon>
        <taxon>Asteroideae</taxon>
        <taxon>Heliantheae alliance</taxon>
        <taxon>Millerieae</taxon>
        <taxon>Smallanthus</taxon>
    </lineage>
</organism>
<evidence type="ECO:0000313" key="1">
    <source>
        <dbReference type="EMBL" id="KAI3817787.1"/>
    </source>
</evidence>
<dbReference type="Proteomes" id="UP001056120">
    <property type="component" value="Linkage Group LG04"/>
</dbReference>